<proteinExistence type="predicted"/>
<keyword evidence="3" id="KW-1185">Reference proteome</keyword>
<dbReference type="SUPFAM" id="SSF48452">
    <property type="entry name" value="TPR-like"/>
    <property type="match status" value="1"/>
</dbReference>
<feature type="repeat" description="TPR" evidence="1">
    <location>
        <begin position="5"/>
        <end position="38"/>
    </location>
</feature>
<evidence type="ECO:0000313" key="2">
    <source>
        <dbReference type="EMBL" id="BCB95999.1"/>
    </source>
</evidence>
<keyword evidence="1" id="KW-0802">TPR repeat</keyword>
<organism evidence="2 3">
    <name type="scientific">Dissulfurispira thermophila</name>
    <dbReference type="NCBI Taxonomy" id="2715679"/>
    <lineage>
        <taxon>Bacteria</taxon>
        <taxon>Pseudomonadati</taxon>
        <taxon>Nitrospirota</taxon>
        <taxon>Thermodesulfovibrionia</taxon>
        <taxon>Thermodesulfovibrionales</taxon>
        <taxon>Dissulfurispiraceae</taxon>
        <taxon>Dissulfurispira</taxon>
    </lineage>
</organism>
<dbReference type="EMBL" id="AP022873">
    <property type="protein sequence ID" value="BCB95999.1"/>
    <property type="molecule type" value="Genomic_DNA"/>
</dbReference>
<dbReference type="KEGG" id="dtp:JZK55_09210"/>
<dbReference type="Proteomes" id="UP000516360">
    <property type="component" value="Chromosome"/>
</dbReference>
<evidence type="ECO:0000256" key="1">
    <source>
        <dbReference type="PROSITE-ProRule" id="PRU00339"/>
    </source>
</evidence>
<dbReference type="PROSITE" id="PS50005">
    <property type="entry name" value="TPR"/>
    <property type="match status" value="1"/>
</dbReference>
<sequence length="72" mass="8337">MNSHGAIYYYYAYALAKNGQIKQTMDAFDKAIAISPHEPMIYLLRTEVFEGNNMLKESTSDYRRALELILKN</sequence>
<accession>A0A7G1H149</accession>
<dbReference type="InterPro" id="IPR011990">
    <property type="entry name" value="TPR-like_helical_dom_sf"/>
</dbReference>
<name>A0A7G1H149_9BACT</name>
<protein>
    <submittedName>
        <fullName evidence="2">Uncharacterized protein</fullName>
    </submittedName>
</protein>
<dbReference type="Gene3D" id="1.25.40.10">
    <property type="entry name" value="Tetratricopeptide repeat domain"/>
    <property type="match status" value="1"/>
</dbReference>
<reference evidence="2 3" key="1">
    <citation type="submission" date="2020-03" db="EMBL/GenBank/DDBJ databases">
        <title>Complete genome sequences of two sulfur-disproportionating bacterial strains T55J and Mzg5.</title>
        <authorList>
            <person name="Umezawa K."/>
            <person name="Kojima H."/>
            <person name="Kato Y."/>
            <person name="Fukui M."/>
        </authorList>
    </citation>
    <scope>NUCLEOTIDE SEQUENCE [LARGE SCALE GENOMIC DNA]</scope>
    <source>
        <strain evidence="2 3">T55J</strain>
    </source>
</reference>
<dbReference type="RefSeq" id="WP_203473815.1">
    <property type="nucleotide sequence ID" value="NZ_AP022873.1"/>
</dbReference>
<dbReference type="AlphaFoldDB" id="A0A7G1H149"/>
<gene>
    <name evidence="2" type="ORF">JZK55_09210</name>
</gene>
<dbReference type="InterPro" id="IPR019734">
    <property type="entry name" value="TPR_rpt"/>
</dbReference>
<evidence type="ECO:0000313" key="3">
    <source>
        <dbReference type="Proteomes" id="UP000516360"/>
    </source>
</evidence>